<evidence type="ECO:0000313" key="6">
    <source>
        <dbReference type="EMBL" id="KAF7113185.1"/>
    </source>
</evidence>
<evidence type="ECO:0000256" key="4">
    <source>
        <dbReference type="ARBA" id="ARBA00022989"/>
    </source>
</evidence>
<keyword evidence="5" id="KW-0472">Membrane</keyword>
<evidence type="ECO:0000313" key="7">
    <source>
        <dbReference type="Proteomes" id="UP000626092"/>
    </source>
</evidence>
<keyword evidence="2" id="KW-0812">Transmembrane</keyword>
<name>A0A834G078_RHOSS</name>
<dbReference type="Gene3D" id="1.10.510.10">
    <property type="entry name" value="Transferase(Phosphotransferase) domain 1"/>
    <property type="match status" value="1"/>
</dbReference>
<dbReference type="PANTHER" id="PTHR47974:SF3">
    <property type="entry name" value="RECEPTOR-LIKE SERINE_THREONINE-PROTEIN KINASE"/>
    <property type="match status" value="1"/>
</dbReference>
<evidence type="ECO:0000256" key="1">
    <source>
        <dbReference type="ARBA" id="ARBA00004167"/>
    </source>
</evidence>
<sequence>MTRNSRLVSFRCHNNFTPGFYSLFFDDDNLLRLAFDGPEISSVYWPGPGVISWDAGRTSYDSSRIAVLNSSGYFRSSDDFEFQASDYGTGAWRRLKMDVDGNVRLYSLDEEKRIWSVSWQAMSQPSKIHGVCGPNATGEMEQRGLVKWVREKANGDHGRKELWLEEIIDPVMKGKCDLRKMEILVQLALECLEEDNYARPTMRQVIDREASPLK</sequence>
<proteinExistence type="predicted"/>
<dbReference type="Proteomes" id="UP000626092">
    <property type="component" value="Unassembled WGS sequence"/>
</dbReference>
<dbReference type="EMBL" id="WJXA01000331">
    <property type="protein sequence ID" value="KAF7113185.1"/>
    <property type="molecule type" value="Genomic_DNA"/>
</dbReference>
<comment type="caution">
    <text evidence="6">The sequence shown here is derived from an EMBL/GenBank/DDBJ whole genome shotgun (WGS) entry which is preliminary data.</text>
</comment>
<evidence type="ECO:0000256" key="3">
    <source>
        <dbReference type="ARBA" id="ARBA00022729"/>
    </source>
</evidence>
<protein>
    <submittedName>
        <fullName evidence="6">Uncharacterized protein</fullName>
    </submittedName>
</protein>
<gene>
    <name evidence="6" type="ORF">RHSIM_RhsimUnG0151600</name>
</gene>
<dbReference type="GO" id="GO:0016020">
    <property type="term" value="C:membrane"/>
    <property type="evidence" value="ECO:0007669"/>
    <property type="project" value="UniProtKB-SubCell"/>
</dbReference>
<dbReference type="AlphaFoldDB" id="A0A834G078"/>
<comment type="subcellular location">
    <subcellularLocation>
        <location evidence="1">Membrane</location>
        <topology evidence="1">Single-pass membrane protein</topology>
    </subcellularLocation>
</comment>
<dbReference type="PANTHER" id="PTHR47974">
    <property type="entry name" value="OS07G0415500 PROTEIN"/>
    <property type="match status" value="1"/>
</dbReference>
<reference evidence="6" key="1">
    <citation type="submission" date="2019-11" db="EMBL/GenBank/DDBJ databases">
        <authorList>
            <person name="Liu Y."/>
            <person name="Hou J."/>
            <person name="Li T.-Q."/>
            <person name="Guan C.-H."/>
            <person name="Wu X."/>
            <person name="Wu H.-Z."/>
            <person name="Ling F."/>
            <person name="Zhang R."/>
            <person name="Shi X.-G."/>
            <person name="Ren J.-P."/>
            <person name="Chen E.-F."/>
            <person name="Sun J.-M."/>
        </authorList>
    </citation>
    <scope>NUCLEOTIDE SEQUENCE</scope>
    <source>
        <strain evidence="6">Adult_tree_wgs_1</strain>
        <tissue evidence="6">Leaves</tissue>
    </source>
</reference>
<keyword evidence="7" id="KW-1185">Reference proteome</keyword>
<evidence type="ECO:0000256" key="5">
    <source>
        <dbReference type="ARBA" id="ARBA00023136"/>
    </source>
</evidence>
<accession>A0A834G078</accession>
<keyword evidence="4" id="KW-1133">Transmembrane helix</keyword>
<evidence type="ECO:0000256" key="2">
    <source>
        <dbReference type="ARBA" id="ARBA00022692"/>
    </source>
</evidence>
<dbReference type="OrthoDB" id="619632at2759"/>
<organism evidence="6 7">
    <name type="scientific">Rhododendron simsii</name>
    <name type="common">Sims's rhododendron</name>
    <dbReference type="NCBI Taxonomy" id="118357"/>
    <lineage>
        <taxon>Eukaryota</taxon>
        <taxon>Viridiplantae</taxon>
        <taxon>Streptophyta</taxon>
        <taxon>Embryophyta</taxon>
        <taxon>Tracheophyta</taxon>
        <taxon>Spermatophyta</taxon>
        <taxon>Magnoliopsida</taxon>
        <taxon>eudicotyledons</taxon>
        <taxon>Gunneridae</taxon>
        <taxon>Pentapetalae</taxon>
        <taxon>asterids</taxon>
        <taxon>Ericales</taxon>
        <taxon>Ericaceae</taxon>
        <taxon>Ericoideae</taxon>
        <taxon>Rhodoreae</taxon>
        <taxon>Rhododendron</taxon>
    </lineage>
</organism>
<keyword evidence="3" id="KW-0732">Signal</keyword>